<sequence>KPKTKNRPRFFRSESPSPPTSQRIAVAVGRCRLIVRRRSYLTQRRRTIHQLRFDYRD</sequence>
<accession>A0A2P5F7V7</accession>
<reference evidence="3" key="1">
    <citation type="submission" date="2016-06" db="EMBL/GenBank/DDBJ databases">
        <title>Parallel loss of symbiosis genes in relatives of nitrogen-fixing non-legume Parasponia.</title>
        <authorList>
            <person name="Van Velzen R."/>
            <person name="Holmer R."/>
            <person name="Bu F."/>
            <person name="Rutten L."/>
            <person name="Van Zeijl A."/>
            <person name="Liu W."/>
            <person name="Santuari L."/>
            <person name="Cao Q."/>
            <person name="Sharma T."/>
            <person name="Shen D."/>
            <person name="Roswanjaya Y."/>
            <person name="Wardhani T."/>
            <person name="Kalhor M.S."/>
            <person name="Jansen J."/>
            <person name="Van den Hoogen J."/>
            <person name="Gungor B."/>
            <person name="Hartog M."/>
            <person name="Hontelez J."/>
            <person name="Verver J."/>
            <person name="Yang W.-C."/>
            <person name="Schijlen E."/>
            <person name="Repin R."/>
            <person name="Schilthuizen M."/>
            <person name="Schranz E."/>
            <person name="Heidstra R."/>
            <person name="Miyata K."/>
            <person name="Fedorova E."/>
            <person name="Kohlen W."/>
            <person name="Bisseling T."/>
            <person name="Smit S."/>
            <person name="Geurts R."/>
        </authorList>
    </citation>
    <scope>NUCLEOTIDE SEQUENCE [LARGE SCALE GENOMIC DNA]</scope>
    <source>
        <strain evidence="3">cv. RG33-2</strain>
    </source>
</reference>
<evidence type="ECO:0000313" key="2">
    <source>
        <dbReference type="EMBL" id="PON93874.1"/>
    </source>
</evidence>
<proteinExistence type="predicted"/>
<protein>
    <submittedName>
        <fullName evidence="2">Uncharacterized protein</fullName>
    </submittedName>
</protein>
<comment type="caution">
    <text evidence="2">The sequence shown here is derived from an EMBL/GenBank/DDBJ whole genome shotgun (WGS) entry which is preliminary data.</text>
</comment>
<organism evidence="2 3">
    <name type="scientific">Trema orientale</name>
    <name type="common">Charcoal tree</name>
    <name type="synonym">Celtis orientalis</name>
    <dbReference type="NCBI Taxonomy" id="63057"/>
    <lineage>
        <taxon>Eukaryota</taxon>
        <taxon>Viridiplantae</taxon>
        <taxon>Streptophyta</taxon>
        <taxon>Embryophyta</taxon>
        <taxon>Tracheophyta</taxon>
        <taxon>Spermatophyta</taxon>
        <taxon>Magnoliopsida</taxon>
        <taxon>eudicotyledons</taxon>
        <taxon>Gunneridae</taxon>
        <taxon>Pentapetalae</taxon>
        <taxon>rosids</taxon>
        <taxon>fabids</taxon>
        <taxon>Rosales</taxon>
        <taxon>Cannabaceae</taxon>
        <taxon>Trema</taxon>
    </lineage>
</organism>
<evidence type="ECO:0000313" key="3">
    <source>
        <dbReference type="Proteomes" id="UP000237000"/>
    </source>
</evidence>
<name>A0A2P5F7V7_TREOI</name>
<keyword evidence="3" id="KW-1185">Reference proteome</keyword>
<dbReference type="Proteomes" id="UP000237000">
    <property type="component" value="Unassembled WGS sequence"/>
</dbReference>
<dbReference type="EMBL" id="JXTC01000055">
    <property type="protein sequence ID" value="PON93874.1"/>
    <property type="molecule type" value="Genomic_DNA"/>
</dbReference>
<feature type="region of interest" description="Disordered" evidence="1">
    <location>
        <begin position="1"/>
        <end position="22"/>
    </location>
</feature>
<feature type="non-terminal residue" evidence="2">
    <location>
        <position position="1"/>
    </location>
</feature>
<dbReference type="AlphaFoldDB" id="A0A2P5F7V7"/>
<feature type="compositionally biased region" description="Basic residues" evidence="1">
    <location>
        <begin position="1"/>
        <end position="10"/>
    </location>
</feature>
<evidence type="ECO:0000256" key="1">
    <source>
        <dbReference type="SAM" id="MobiDB-lite"/>
    </source>
</evidence>
<dbReference type="InParanoid" id="A0A2P5F7V7"/>
<gene>
    <name evidence="2" type="ORF">TorRG33x02_102640</name>
</gene>